<evidence type="ECO:0000313" key="2">
    <source>
        <dbReference type="Proteomes" id="UP000321513"/>
    </source>
</evidence>
<keyword evidence="2" id="KW-1185">Reference proteome</keyword>
<dbReference type="AlphaFoldDB" id="A0A512BB11"/>
<comment type="caution">
    <text evidence="1">The sequence shown here is derived from an EMBL/GenBank/DDBJ whole genome shotgun (WGS) entry which is preliminary data.</text>
</comment>
<accession>A0A512BB11</accession>
<proteinExistence type="predicted"/>
<dbReference type="Proteomes" id="UP000321513">
    <property type="component" value="Unassembled WGS sequence"/>
</dbReference>
<sequence>MSEEKIQLPDFLIAELYKGSLVDLQTFNSDTDYSKTEEKSLEVREPIATTQKISFLGENKKGVIVIVYQLDAVFLKEEDLAFLTNILKACQLNLADIAIINLSKQEIDYNTLQEQLTSKTILLFDVEPSALKLPFMIPAFQAQKFSGSTIMVAPSLSLINKAGSEGKLLKTKLWTSLKVVFDL</sequence>
<dbReference type="EMBL" id="BJYT01000005">
    <property type="protein sequence ID" value="GEO09166.1"/>
    <property type="molecule type" value="Genomic_DNA"/>
</dbReference>
<gene>
    <name evidence="1" type="ORF">SAE01_16620</name>
</gene>
<protein>
    <submittedName>
        <fullName evidence="1">Uncharacterized protein</fullName>
    </submittedName>
</protein>
<reference evidence="1 2" key="1">
    <citation type="submission" date="2019-07" db="EMBL/GenBank/DDBJ databases">
        <title>Whole genome shotgun sequence of Segetibacter aerophilus NBRC 106135.</title>
        <authorList>
            <person name="Hosoyama A."/>
            <person name="Uohara A."/>
            <person name="Ohji S."/>
            <person name="Ichikawa N."/>
        </authorList>
    </citation>
    <scope>NUCLEOTIDE SEQUENCE [LARGE SCALE GENOMIC DNA]</scope>
    <source>
        <strain evidence="1 2">NBRC 106135</strain>
    </source>
</reference>
<evidence type="ECO:0000313" key="1">
    <source>
        <dbReference type="EMBL" id="GEO09166.1"/>
    </source>
</evidence>
<dbReference type="RefSeq" id="WP_147203294.1">
    <property type="nucleotide sequence ID" value="NZ_BJYT01000005.1"/>
</dbReference>
<name>A0A512BB11_9BACT</name>
<dbReference type="OrthoDB" id="824384at2"/>
<organism evidence="1 2">
    <name type="scientific">Segetibacter aerophilus</name>
    <dbReference type="NCBI Taxonomy" id="670293"/>
    <lineage>
        <taxon>Bacteria</taxon>
        <taxon>Pseudomonadati</taxon>
        <taxon>Bacteroidota</taxon>
        <taxon>Chitinophagia</taxon>
        <taxon>Chitinophagales</taxon>
        <taxon>Chitinophagaceae</taxon>
        <taxon>Segetibacter</taxon>
    </lineage>
</organism>